<dbReference type="InterPro" id="IPR005545">
    <property type="entry name" value="YCII"/>
</dbReference>
<proteinExistence type="inferred from homology"/>
<evidence type="ECO:0000256" key="2">
    <source>
        <dbReference type="SAM" id="MobiDB-lite"/>
    </source>
</evidence>
<feature type="domain" description="YCII-related" evidence="3">
    <location>
        <begin position="1"/>
        <end position="88"/>
    </location>
</feature>
<gene>
    <name evidence="4" type="ORF">ACFSCT_02935</name>
</gene>
<dbReference type="PANTHER" id="PTHR33606:SF3">
    <property type="entry name" value="PROTEIN YCII"/>
    <property type="match status" value="1"/>
</dbReference>
<comment type="caution">
    <text evidence="4">The sequence shown here is derived from an EMBL/GenBank/DDBJ whole genome shotgun (WGS) entry which is preliminary data.</text>
</comment>
<dbReference type="Pfam" id="PF03795">
    <property type="entry name" value="YCII"/>
    <property type="match status" value="1"/>
</dbReference>
<protein>
    <submittedName>
        <fullName evidence="4">YciI family protein</fullName>
    </submittedName>
</protein>
<dbReference type="InterPro" id="IPR011008">
    <property type="entry name" value="Dimeric_a/b-barrel"/>
</dbReference>
<reference evidence="5" key="1">
    <citation type="journal article" date="2019" name="Int. J. Syst. Evol. Microbiol.">
        <title>The Global Catalogue of Microorganisms (GCM) 10K type strain sequencing project: providing services to taxonomists for standard genome sequencing and annotation.</title>
        <authorList>
            <consortium name="The Broad Institute Genomics Platform"/>
            <consortium name="The Broad Institute Genome Sequencing Center for Infectious Disease"/>
            <person name="Wu L."/>
            <person name="Ma J."/>
        </authorList>
    </citation>
    <scope>NUCLEOTIDE SEQUENCE [LARGE SCALE GENOMIC DNA]</scope>
    <source>
        <strain evidence="5">CCUG 56029</strain>
    </source>
</reference>
<evidence type="ECO:0000256" key="1">
    <source>
        <dbReference type="ARBA" id="ARBA00007689"/>
    </source>
</evidence>
<dbReference type="Gene3D" id="3.30.70.1060">
    <property type="entry name" value="Dimeric alpha+beta barrel"/>
    <property type="match status" value="1"/>
</dbReference>
<dbReference type="InterPro" id="IPR051807">
    <property type="entry name" value="Sec-metab_biosynth-assoc"/>
</dbReference>
<name>A0ABW4R4R0_9RHOB</name>
<evidence type="ECO:0000259" key="3">
    <source>
        <dbReference type="Pfam" id="PF03795"/>
    </source>
</evidence>
<sequence length="108" mass="11592">MFLAVIAADRPGLQALRAETKQRHMRHLDGGAPGVRVLQSGPLLSPDGSERGSLIVLKADSVAGAQSFVDADPYNQAGLFETVEIHPWLWRRGNPYLEEEAVSAAAAT</sequence>
<dbReference type="Proteomes" id="UP001597213">
    <property type="component" value="Unassembled WGS sequence"/>
</dbReference>
<dbReference type="EMBL" id="JBHUEN010000006">
    <property type="protein sequence ID" value="MFD1880669.1"/>
    <property type="molecule type" value="Genomic_DNA"/>
</dbReference>
<organism evidence="4 5">
    <name type="scientific">Paracoccus pacificus</name>
    <dbReference type="NCBI Taxonomy" id="1463598"/>
    <lineage>
        <taxon>Bacteria</taxon>
        <taxon>Pseudomonadati</taxon>
        <taxon>Pseudomonadota</taxon>
        <taxon>Alphaproteobacteria</taxon>
        <taxon>Rhodobacterales</taxon>
        <taxon>Paracoccaceae</taxon>
        <taxon>Paracoccus</taxon>
    </lineage>
</organism>
<evidence type="ECO:0000313" key="4">
    <source>
        <dbReference type="EMBL" id="MFD1880669.1"/>
    </source>
</evidence>
<accession>A0ABW4R4R0</accession>
<dbReference type="SUPFAM" id="SSF54909">
    <property type="entry name" value="Dimeric alpha+beta barrel"/>
    <property type="match status" value="1"/>
</dbReference>
<dbReference type="PANTHER" id="PTHR33606">
    <property type="entry name" value="PROTEIN YCII"/>
    <property type="match status" value="1"/>
</dbReference>
<keyword evidence="5" id="KW-1185">Reference proteome</keyword>
<comment type="similarity">
    <text evidence="1">Belongs to the YciI family.</text>
</comment>
<feature type="region of interest" description="Disordered" evidence="2">
    <location>
        <begin position="24"/>
        <end position="43"/>
    </location>
</feature>
<dbReference type="RefSeq" id="WP_379140018.1">
    <property type="nucleotide sequence ID" value="NZ_JBHUEN010000006.1"/>
</dbReference>
<evidence type="ECO:0000313" key="5">
    <source>
        <dbReference type="Proteomes" id="UP001597213"/>
    </source>
</evidence>